<dbReference type="OMA" id="QPELRIC"/>
<keyword evidence="1" id="KW-0472">Membrane</keyword>
<dbReference type="InterPro" id="IPR030417">
    <property type="entry name" value="MS4A"/>
</dbReference>
<reference evidence="3" key="1">
    <citation type="submission" date="2011-12" db="EMBL/GenBank/DDBJ databases">
        <title>The Draft Genome of Lepisosteus oculatus.</title>
        <authorList>
            <consortium name="The Broad Institute Genome Assembly &amp; Analysis Group"/>
            <consortium name="Computational R&amp;D Group"/>
            <consortium name="and Sequencing Platform"/>
            <person name="Di Palma F."/>
            <person name="Alfoldi J."/>
            <person name="Johnson J."/>
            <person name="Berlin A."/>
            <person name="Gnerre S."/>
            <person name="Jaffe D."/>
            <person name="MacCallum I."/>
            <person name="Young S."/>
            <person name="Walker B.J."/>
            <person name="Lander E.S."/>
            <person name="Lindblad-Toh K."/>
        </authorList>
    </citation>
    <scope>NUCLEOTIDE SEQUENCE [LARGE SCALE GENOMIC DNA]</scope>
</reference>
<keyword evidence="1" id="KW-1133">Transmembrane helix</keyword>
<dbReference type="HOGENOM" id="CLU_1365882_0_0_1"/>
<feature type="transmembrane region" description="Helical" evidence="1">
    <location>
        <begin position="44"/>
        <end position="64"/>
    </location>
</feature>
<accession>W5N6T5</accession>
<reference evidence="2" key="3">
    <citation type="submission" date="2025-09" db="UniProtKB">
        <authorList>
            <consortium name="Ensembl"/>
        </authorList>
    </citation>
    <scope>IDENTIFICATION</scope>
</reference>
<dbReference type="AlphaFoldDB" id="W5N6T5"/>
<dbReference type="PANTHER" id="PTHR23320:SF143">
    <property type="entry name" value="MEMBRANE-SPANNING 4-DOMAINS SUBFAMILY A MEMBER 4A-LIKE ISOFORM X1"/>
    <property type="match status" value="1"/>
</dbReference>
<dbReference type="GeneTree" id="ENSGT00600000085600"/>
<reference evidence="2" key="2">
    <citation type="submission" date="2025-08" db="UniProtKB">
        <authorList>
            <consortium name="Ensembl"/>
        </authorList>
    </citation>
    <scope>IDENTIFICATION</scope>
</reference>
<keyword evidence="3" id="KW-1185">Reference proteome</keyword>
<feature type="transmembrane region" description="Helical" evidence="1">
    <location>
        <begin position="76"/>
        <end position="101"/>
    </location>
</feature>
<dbReference type="InParanoid" id="W5N6T5"/>
<dbReference type="Bgee" id="ENSLOCG00000013266">
    <property type="expression patterns" value="Expressed in zone of skin and 13 other cell types or tissues"/>
</dbReference>
<protein>
    <submittedName>
        <fullName evidence="2">Uncharacterized protein</fullName>
    </submittedName>
</protein>
<dbReference type="Proteomes" id="UP000018468">
    <property type="component" value="Linkage group LG2"/>
</dbReference>
<organism evidence="2 3">
    <name type="scientific">Lepisosteus oculatus</name>
    <name type="common">Spotted gar</name>
    <dbReference type="NCBI Taxonomy" id="7918"/>
    <lineage>
        <taxon>Eukaryota</taxon>
        <taxon>Metazoa</taxon>
        <taxon>Chordata</taxon>
        <taxon>Craniata</taxon>
        <taxon>Vertebrata</taxon>
        <taxon>Euteleostomi</taxon>
        <taxon>Actinopterygii</taxon>
        <taxon>Neopterygii</taxon>
        <taxon>Holostei</taxon>
        <taxon>Semionotiformes</taxon>
        <taxon>Lepisosteidae</taxon>
        <taxon>Lepisosteus</taxon>
    </lineage>
</organism>
<evidence type="ECO:0000313" key="2">
    <source>
        <dbReference type="Ensembl" id="ENSLOCP00000016344.1"/>
    </source>
</evidence>
<proteinExistence type="predicted"/>
<dbReference type="Ensembl" id="ENSLOCT00000016374.1">
    <property type="protein sequence ID" value="ENSLOCP00000016344.1"/>
    <property type="gene ID" value="ENSLOCG00000013266.1"/>
</dbReference>
<sequence>VCLLGREREMESAIRPESEGPLLSLSFQKDPEQKKKFLDSQPKALGVTQITVSLFTLSMGIVLVKEDISRPEEILCIVVTLIIMFQSPFAGGLAIAAVSLHLPTAGLPGWLWSACSMKACLVMEIISSICTGLGFFIFFAYQFILRIVVSDFNFCWRFENSTQPELRICRQFFELSMFFHNEQCLMLALNFTLGVTICSYCCKAIRCCGPASSMPVIVLNAPSAPLS</sequence>
<evidence type="ECO:0000313" key="3">
    <source>
        <dbReference type="Proteomes" id="UP000018468"/>
    </source>
</evidence>
<feature type="transmembrane region" description="Helical" evidence="1">
    <location>
        <begin position="121"/>
        <end position="144"/>
    </location>
</feature>
<keyword evidence="1" id="KW-0812">Transmembrane</keyword>
<dbReference type="PANTHER" id="PTHR23320">
    <property type="entry name" value="MEMBRANE-SPANNING 4-DOMAINS SUBFAMILY A MS4A -RELATED"/>
    <property type="match status" value="1"/>
</dbReference>
<evidence type="ECO:0000256" key="1">
    <source>
        <dbReference type="SAM" id="Phobius"/>
    </source>
</evidence>
<dbReference type="EMBL" id="AHAT01030154">
    <property type="status" value="NOT_ANNOTATED_CDS"/>
    <property type="molecule type" value="Genomic_DNA"/>
</dbReference>
<name>W5N6T5_LEPOC</name>